<feature type="transmembrane region" description="Helical" evidence="9">
    <location>
        <begin position="126"/>
        <end position="147"/>
    </location>
</feature>
<feature type="transmembrane region" description="Helical" evidence="9">
    <location>
        <begin position="376"/>
        <end position="401"/>
    </location>
</feature>
<evidence type="ECO:0000256" key="2">
    <source>
        <dbReference type="ARBA" id="ARBA00007520"/>
    </source>
</evidence>
<dbReference type="InterPro" id="IPR036259">
    <property type="entry name" value="MFS_trans_sf"/>
</dbReference>
<dbReference type="Pfam" id="PF07690">
    <property type="entry name" value="MFS_1"/>
    <property type="match status" value="1"/>
</dbReference>
<evidence type="ECO:0000313" key="12">
    <source>
        <dbReference type="Proteomes" id="UP000545286"/>
    </source>
</evidence>
<feature type="transmembrane region" description="Helical" evidence="9">
    <location>
        <begin position="247"/>
        <end position="266"/>
    </location>
</feature>
<feature type="transmembrane region" description="Helical" evidence="9">
    <location>
        <begin position="322"/>
        <end position="344"/>
    </location>
</feature>
<evidence type="ECO:0000256" key="7">
    <source>
        <dbReference type="ARBA" id="ARBA00023136"/>
    </source>
</evidence>
<evidence type="ECO:0000256" key="5">
    <source>
        <dbReference type="ARBA" id="ARBA00022692"/>
    </source>
</evidence>
<dbReference type="PROSITE" id="PS51318">
    <property type="entry name" value="TAT"/>
    <property type="match status" value="1"/>
</dbReference>
<feature type="transmembrane region" description="Helical" evidence="9">
    <location>
        <begin position="485"/>
        <end position="511"/>
    </location>
</feature>
<dbReference type="GO" id="GO:0005886">
    <property type="term" value="C:plasma membrane"/>
    <property type="evidence" value="ECO:0007669"/>
    <property type="project" value="UniProtKB-SubCell"/>
</dbReference>
<comment type="similarity">
    <text evidence="2">Belongs to the major facilitator superfamily. TCR/Tet family.</text>
</comment>
<keyword evidence="3" id="KW-0813">Transport</keyword>
<evidence type="ECO:0000259" key="10">
    <source>
        <dbReference type="PROSITE" id="PS50850"/>
    </source>
</evidence>
<evidence type="ECO:0000256" key="6">
    <source>
        <dbReference type="ARBA" id="ARBA00022989"/>
    </source>
</evidence>
<dbReference type="PROSITE" id="PS50850">
    <property type="entry name" value="MFS"/>
    <property type="match status" value="1"/>
</dbReference>
<evidence type="ECO:0000313" key="11">
    <source>
        <dbReference type="EMBL" id="MBB2958786.1"/>
    </source>
</evidence>
<keyword evidence="12" id="KW-1185">Reference proteome</keyword>
<keyword evidence="5 9" id="KW-0812">Transmembrane</keyword>
<reference evidence="11 12" key="1">
    <citation type="submission" date="2020-08" db="EMBL/GenBank/DDBJ databases">
        <title>Sequencing the genomes of 1000 actinobacteria strains.</title>
        <authorList>
            <person name="Klenk H.-P."/>
        </authorList>
    </citation>
    <scope>NUCLEOTIDE SEQUENCE [LARGE SCALE GENOMIC DNA]</scope>
    <source>
        <strain evidence="11 12">DSM 20419</strain>
    </source>
</reference>
<feature type="compositionally biased region" description="Basic and acidic residues" evidence="8">
    <location>
        <begin position="525"/>
        <end position="536"/>
    </location>
</feature>
<keyword evidence="6 9" id="KW-1133">Transmembrane helix</keyword>
<dbReference type="SUPFAM" id="SSF103473">
    <property type="entry name" value="MFS general substrate transporter"/>
    <property type="match status" value="1"/>
</dbReference>
<evidence type="ECO:0000256" key="4">
    <source>
        <dbReference type="ARBA" id="ARBA00022475"/>
    </source>
</evidence>
<evidence type="ECO:0000256" key="8">
    <source>
        <dbReference type="SAM" id="MobiDB-lite"/>
    </source>
</evidence>
<dbReference type="GO" id="GO:0022857">
    <property type="term" value="F:transmembrane transporter activity"/>
    <property type="evidence" value="ECO:0007669"/>
    <property type="project" value="InterPro"/>
</dbReference>
<dbReference type="CDD" id="cd17502">
    <property type="entry name" value="MFS_Azr1_MDR_like"/>
    <property type="match status" value="1"/>
</dbReference>
<keyword evidence="7 9" id="KW-0472">Membrane</keyword>
<keyword evidence="4" id="KW-1003">Cell membrane</keyword>
<feature type="transmembrane region" description="Helical" evidence="9">
    <location>
        <begin position="65"/>
        <end position="83"/>
    </location>
</feature>
<feature type="transmembrane region" description="Helical" evidence="9">
    <location>
        <begin position="154"/>
        <end position="176"/>
    </location>
</feature>
<evidence type="ECO:0000256" key="9">
    <source>
        <dbReference type="SAM" id="Phobius"/>
    </source>
</evidence>
<dbReference type="PANTHER" id="PTHR23501">
    <property type="entry name" value="MAJOR FACILITATOR SUPERFAMILY"/>
    <property type="match status" value="1"/>
</dbReference>
<feature type="transmembrane region" description="Helical" evidence="9">
    <location>
        <begin position="287"/>
        <end position="310"/>
    </location>
</feature>
<dbReference type="FunFam" id="1.20.1720.10:FF:000004">
    <property type="entry name" value="EmrB/QacA family drug resistance transporter"/>
    <property type="match status" value="1"/>
</dbReference>
<feature type="transmembrane region" description="Helical" evidence="9">
    <location>
        <begin position="27"/>
        <end position="45"/>
    </location>
</feature>
<feature type="region of interest" description="Disordered" evidence="8">
    <location>
        <begin position="522"/>
        <end position="541"/>
    </location>
</feature>
<evidence type="ECO:0000256" key="3">
    <source>
        <dbReference type="ARBA" id="ARBA00022448"/>
    </source>
</evidence>
<proteinExistence type="inferred from homology"/>
<feature type="transmembrane region" description="Helical" evidence="9">
    <location>
        <begin position="351"/>
        <end position="370"/>
    </location>
</feature>
<evidence type="ECO:0000256" key="1">
    <source>
        <dbReference type="ARBA" id="ARBA00004651"/>
    </source>
</evidence>
<dbReference type="InterPro" id="IPR011701">
    <property type="entry name" value="MFS"/>
</dbReference>
<gene>
    <name evidence="11" type="ORF">FHX72_002932</name>
</gene>
<feature type="transmembrane region" description="Helical" evidence="9">
    <location>
        <begin position="95"/>
        <end position="114"/>
    </location>
</feature>
<dbReference type="EMBL" id="JACHWJ010000004">
    <property type="protein sequence ID" value="MBB2958786.1"/>
    <property type="molecule type" value="Genomic_DNA"/>
</dbReference>
<dbReference type="PANTHER" id="PTHR23501:SF197">
    <property type="entry name" value="COMD"/>
    <property type="match status" value="1"/>
</dbReference>
<feature type="transmembrane region" description="Helical" evidence="9">
    <location>
        <begin position="422"/>
        <end position="441"/>
    </location>
</feature>
<dbReference type="AlphaFoldDB" id="A0A7W4YH43"/>
<name>A0A7W4YH43_9MICO</name>
<dbReference type="Gene3D" id="1.20.1720.10">
    <property type="entry name" value="Multidrug resistance protein D"/>
    <property type="match status" value="1"/>
</dbReference>
<comment type="subcellular location">
    <subcellularLocation>
        <location evidence="1">Cell membrane</location>
        <topology evidence="1">Multi-pass membrane protein</topology>
    </subcellularLocation>
</comment>
<dbReference type="NCBIfam" id="TIGR00711">
    <property type="entry name" value="efflux_EmrB"/>
    <property type="match status" value="1"/>
</dbReference>
<dbReference type="PRINTS" id="PR01036">
    <property type="entry name" value="TCRTETB"/>
</dbReference>
<feature type="domain" description="Major facilitator superfamily (MFS) profile" evidence="10">
    <location>
        <begin position="30"/>
        <end position="515"/>
    </location>
</feature>
<dbReference type="RefSeq" id="WP_377606246.1">
    <property type="nucleotide sequence ID" value="NZ_JACHWJ010000004.1"/>
</dbReference>
<dbReference type="Proteomes" id="UP000545286">
    <property type="component" value="Unassembled WGS sequence"/>
</dbReference>
<accession>A0A7W4YH43</accession>
<dbReference type="InterPro" id="IPR020846">
    <property type="entry name" value="MFS_dom"/>
</dbReference>
<dbReference type="InterPro" id="IPR006311">
    <property type="entry name" value="TAT_signal"/>
</dbReference>
<feature type="region of interest" description="Disordered" evidence="8">
    <location>
        <begin position="1"/>
        <end position="21"/>
    </location>
</feature>
<organism evidence="11 12">
    <name type="scientific">Pseudoclavibacter helvolus</name>
    <dbReference type="NCBI Taxonomy" id="255205"/>
    <lineage>
        <taxon>Bacteria</taxon>
        <taxon>Bacillati</taxon>
        <taxon>Actinomycetota</taxon>
        <taxon>Actinomycetes</taxon>
        <taxon>Micrococcales</taxon>
        <taxon>Microbacteriaceae</taxon>
        <taxon>Pseudoclavibacter</taxon>
    </lineage>
</organism>
<protein>
    <submittedName>
        <fullName evidence="11">EmrB/QacA subfamily drug resistance transporter</fullName>
    </submittedName>
</protein>
<dbReference type="Gene3D" id="1.20.1250.20">
    <property type="entry name" value="MFS general substrate transporter like domains"/>
    <property type="match status" value="1"/>
</dbReference>
<dbReference type="InterPro" id="IPR004638">
    <property type="entry name" value="EmrB-like"/>
</dbReference>
<comment type="caution">
    <text evidence="11">The sequence shown here is derived from an EMBL/GenBank/DDBJ whole genome shotgun (WGS) entry which is preliminary data.</text>
</comment>
<feature type="transmembrane region" description="Helical" evidence="9">
    <location>
        <begin position="216"/>
        <end position="235"/>
    </location>
</feature>
<sequence>MSSSKNPRSSGKPAGELTESGMSRRQVLQALSGLMLGMFVSMLASTVVSTSLPLIISDLKGDQSAFTWVVTATLLATTVSTPIWGKLADLTNRKLLLQISLVIFVVSSAIAGFAQDTSMLITMRVFQGLGAGGLGALSQIVMADILSPRERGRYAGFFGAVMALATVGGPLLGGVITDAFGWRWNFFVGLPFAVVALILLQVTLHLPKPKKRKVSIDYYGIVLISSGVSLLLIWVTLAGSQFEWNSLPSYLMAIGGVLLLGIAVLVELRVKEPLIPLTLFRDRTFTLAVVASVSVGVAMFGTSVFLSQYMQLARGATPTESGILTIPMMAGLLVASTIVGNLISRRGKWKAFVVTGSALMVVGLFLLSRLHYDTPYLYVGLSMFALGAGVGMVMQNLVLVVQNEAEVKNMGVATSAVTFFRSLGGTIGVSVMGSILGTVVADTISTSIKALPPEQQALAAQSLAGGSIPQLATLPDWLRILVEDAYGTSVGAIFLAALPLAIVTLIAVSFLPNAQLGTQNAVQRAKGEESSTERVGAESTSEDLVEVAEAMVGIPRTGAIPILGDSGRQADRT</sequence>
<feature type="transmembrane region" description="Helical" evidence="9">
    <location>
        <begin position="182"/>
        <end position="204"/>
    </location>
</feature>